<dbReference type="PANTHER" id="PTHR20883:SF51">
    <property type="entry name" value="PHYTANOYL-COA HYDROXYLASE"/>
    <property type="match status" value="1"/>
</dbReference>
<keyword evidence="2" id="KW-1185">Reference proteome</keyword>
<keyword evidence="1" id="KW-0560">Oxidoreductase</keyword>
<dbReference type="PANTHER" id="PTHR20883">
    <property type="entry name" value="PHYTANOYL-COA DIOXYGENASE DOMAIN CONTAINING 1"/>
    <property type="match status" value="1"/>
</dbReference>
<dbReference type="OrthoDB" id="9796766at2"/>
<dbReference type="SUPFAM" id="SSF51197">
    <property type="entry name" value="Clavaminate synthase-like"/>
    <property type="match status" value="1"/>
</dbReference>
<organism evidence="1 2">
    <name type="scientific">Limnoglobus roseus</name>
    <dbReference type="NCBI Taxonomy" id="2598579"/>
    <lineage>
        <taxon>Bacteria</taxon>
        <taxon>Pseudomonadati</taxon>
        <taxon>Planctomycetota</taxon>
        <taxon>Planctomycetia</taxon>
        <taxon>Gemmatales</taxon>
        <taxon>Gemmataceae</taxon>
        <taxon>Limnoglobus</taxon>
    </lineage>
</organism>
<dbReference type="RefSeq" id="WP_149109450.1">
    <property type="nucleotide sequence ID" value="NZ_CP042425.1"/>
</dbReference>
<protein>
    <submittedName>
        <fullName evidence="1">Phytanoyl-CoA dioxygenase family protein</fullName>
    </submittedName>
</protein>
<sequence>MSRTAWERDGFVIARGVFSPEEIQAAAADADRVEREFKHLVSTQNRRCRWQDNVFTGECQFDAFDPIIDLSPACAALARDPRLLSLLNDLYGEPAFLFKDKLIFKHPGAKGYALHQDWIAWGDTFPRSFLSLLVPLDPADEENGCTIVYPGYHHNGSLTAEDGNYHELPADTVDESRAVPLTLALGDVAVFGGFTPHRSNANLADRPRRQLYFSYTKESDGGDLRERHYKDFQEWLVRKYEEYGKTGTYFE</sequence>
<proteinExistence type="predicted"/>
<dbReference type="InterPro" id="IPR008775">
    <property type="entry name" value="Phytyl_CoA_dOase-like"/>
</dbReference>
<dbReference type="GO" id="GO:0016706">
    <property type="term" value="F:2-oxoglutarate-dependent dioxygenase activity"/>
    <property type="evidence" value="ECO:0007669"/>
    <property type="project" value="UniProtKB-ARBA"/>
</dbReference>
<reference evidence="2" key="1">
    <citation type="submission" date="2019-08" db="EMBL/GenBank/DDBJ databases">
        <title>Limnoglobus roseus gen. nov., sp. nov., a novel freshwater planctomycete with a giant genome from the family Gemmataceae.</title>
        <authorList>
            <person name="Kulichevskaya I.S."/>
            <person name="Naumoff D.G."/>
            <person name="Miroshnikov K."/>
            <person name="Ivanova A."/>
            <person name="Philippov D.A."/>
            <person name="Hakobyan A."/>
            <person name="Rijpstra I.C."/>
            <person name="Sinninghe Damste J.S."/>
            <person name="Liesack W."/>
            <person name="Dedysh S.N."/>
        </authorList>
    </citation>
    <scope>NUCLEOTIDE SEQUENCE [LARGE SCALE GENOMIC DNA]</scope>
    <source>
        <strain evidence="2">PX52</strain>
    </source>
</reference>
<dbReference type="Gene3D" id="2.60.120.620">
    <property type="entry name" value="q2cbj1_9rhob like domain"/>
    <property type="match status" value="1"/>
</dbReference>
<dbReference type="AlphaFoldDB" id="A0A5C1ABN6"/>
<dbReference type="EMBL" id="CP042425">
    <property type="protein sequence ID" value="QEL14564.1"/>
    <property type="molecule type" value="Genomic_DNA"/>
</dbReference>
<dbReference type="GO" id="GO:0005506">
    <property type="term" value="F:iron ion binding"/>
    <property type="evidence" value="ECO:0007669"/>
    <property type="project" value="UniProtKB-ARBA"/>
</dbReference>
<dbReference type="Pfam" id="PF05721">
    <property type="entry name" value="PhyH"/>
    <property type="match status" value="1"/>
</dbReference>
<accession>A0A5C1ABN6</accession>
<keyword evidence="1" id="KW-0223">Dioxygenase</keyword>
<dbReference type="Proteomes" id="UP000324974">
    <property type="component" value="Chromosome"/>
</dbReference>
<dbReference type="KEGG" id="lrs:PX52LOC_01454"/>
<evidence type="ECO:0000313" key="1">
    <source>
        <dbReference type="EMBL" id="QEL14564.1"/>
    </source>
</evidence>
<gene>
    <name evidence="1" type="ORF">PX52LOC_01454</name>
</gene>
<name>A0A5C1ABN6_9BACT</name>
<evidence type="ECO:0000313" key="2">
    <source>
        <dbReference type="Proteomes" id="UP000324974"/>
    </source>
</evidence>